<sequence length="45" mass="5438">MSKQLLKIKTSEIKSRVTWGFNPVTRVKKSKKDYSRKNYKMFENN</sequence>
<evidence type="ECO:0000313" key="2">
    <source>
        <dbReference type="Proteomes" id="UP000006431"/>
    </source>
</evidence>
<gene>
    <name evidence="1" type="ORF">SMGD1_2051</name>
</gene>
<dbReference type="Proteomes" id="UP000006431">
    <property type="component" value="Unassembled WGS sequence"/>
</dbReference>
<organism evidence="1 2">
    <name type="scientific">Sulfurimonas gotlandica (strain DSM 19862 / JCM 16533 / GD1)</name>
    <dbReference type="NCBI Taxonomy" id="929558"/>
    <lineage>
        <taxon>Bacteria</taxon>
        <taxon>Pseudomonadati</taxon>
        <taxon>Campylobacterota</taxon>
        <taxon>Epsilonproteobacteria</taxon>
        <taxon>Campylobacterales</taxon>
        <taxon>Sulfurimonadaceae</taxon>
        <taxon>Sulfurimonas</taxon>
    </lineage>
</organism>
<keyword evidence="2" id="KW-1185">Reference proteome</keyword>
<accession>B6BJ59</accession>
<accession>H1FWZ8</accession>
<dbReference type="EMBL" id="AFRZ01000001">
    <property type="protein sequence ID" value="EHP30574.1"/>
    <property type="molecule type" value="Genomic_DNA"/>
</dbReference>
<comment type="caution">
    <text evidence="1">The sequence shown here is derived from an EMBL/GenBank/DDBJ whole genome shotgun (WGS) entry which is preliminary data.</text>
</comment>
<dbReference type="HOGENOM" id="CLU_3206125_0_0_7"/>
<name>B6BJ59_SULGG</name>
<protein>
    <submittedName>
        <fullName evidence="1">Uncharacterized protein</fullName>
    </submittedName>
</protein>
<dbReference type="AlphaFoldDB" id="B6BJ59"/>
<dbReference type="STRING" id="929558.SMGD1_2051"/>
<evidence type="ECO:0000313" key="1">
    <source>
        <dbReference type="EMBL" id="EHP30574.1"/>
    </source>
</evidence>
<proteinExistence type="predicted"/>
<reference evidence="1 2" key="1">
    <citation type="journal article" date="2012" name="Proc. Natl. Acad. Sci. U.S.A.">
        <title>Genome and physiology of a model Epsilonproteobacterium responsible for sulfide detoxification in marine oxygen depletion zones.</title>
        <authorList>
            <person name="Grote J."/>
            <person name="Schott T."/>
            <person name="Bruckner C.G."/>
            <person name="Glockner F.O."/>
            <person name="Jost G."/>
            <person name="Teeling H."/>
            <person name="Labrenz M."/>
            <person name="Jurgens K."/>
        </authorList>
    </citation>
    <scope>NUCLEOTIDE SEQUENCE [LARGE SCALE GENOMIC DNA]</scope>
    <source>
        <strain evidence="1 2">GD1</strain>
    </source>
</reference>
<dbReference type="PATRIC" id="fig|929558.5.peg.2041"/>